<dbReference type="AlphaFoldDB" id="A0AAD5J8L6"/>
<dbReference type="GO" id="GO:0022857">
    <property type="term" value="F:transmembrane transporter activity"/>
    <property type="evidence" value="ECO:0007669"/>
    <property type="project" value="InterPro"/>
</dbReference>
<dbReference type="Gene3D" id="1.20.1250.20">
    <property type="entry name" value="MFS general substrate transporter like domains"/>
    <property type="match status" value="1"/>
</dbReference>
<keyword evidence="3 6" id="KW-0812">Transmembrane</keyword>
<evidence type="ECO:0000256" key="5">
    <source>
        <dbReference type="ARBA" id="ARBA00023136"/>
    </source>
</evidence>
<dbReference type="Pfam" id="PF00854">
    <property type="entry name" value="PTR2"/>
    <property type="match status" value="1"/>
</dbReference>
<dbReference type="GO" id="GO:0016020">
    <property type="term" value="C:membrane"/>
    <property type="evidence" value="ECO:0007669"/>
    <property type="project" value="UniProtKB-SubCell"/>
</dbReference>
<gene>
    <name evidence="7" type="ORF">LWI28_001741</name>
</gene>
<evidence type="ECO:0000256" key="4">
    <source>
        <dbReference type="ARBA" id="ARBA00022989"/>
    </source>
</evidence>
<keyword evidence="4 6" id="KW-1133">Transmembrane helix</keyword>
<accession>A0AAD5J8L6</accession>
<protein>
    <submittedName>
        <fullName evidence="7">Uncharacterized protein</fullName>
    </submittedName>
</protein>
<comment type="caution">
    <text evidence="7">The sequence shown here is derived from an EMBL/GenBank/DDBJ whole genome shotgun (WGS) entry which is preliminary data.</text>
</comment>
<dbReference type="EMBL" id="JAJSOW010000004">
    <property type="protein sequence ID" value="KAI9190987.1"/>
    <property type="molecule type" value="Genomic_DNA"/>
</dbReference>
<evidence type="ECO:0000256" key="2">
    <source>
        <dbReference type="ARBA" id="ARBA00005982"/>
    </source>
</evidence>
<organism evidence="7 8">
    <name type="scientific">Acer negundo</name>
    <name type="common">Box elder</name>
    <dbReference type="NCBI Taxonomy" id="4023"/>
    <lineage>
        <taxon>Eukaryota</taxon>
        <taxon>Viridiplantae</taxon>
        <taxon>Streptophyta</taxon>
        <taxon>Embryophyta</taxon>
        <taxon>Tracheophyta</taxon>
        <taxon>Spermatophyta</taxon>
        <taxon>Magnoliopsida</taxon>
        <taxon>eudicotyledons</taxon>
        <taxon>Gunneridae</taxon>
        <taxon>Pentapetalae</taxon>
        <taxon>rosids</taxon>
        <taxon>malvids</taxon>
        <taxon>Sapindales</taxon>
        <taxon>Sapindaceae</taxon>
        <taxon>Hippocastanoideae</taxon>
        <taxon>Acereae</taxon>
        <taxon>Acer</taxon>
    </lineage>
</organism>
<proteinExistence type="inferred from homology"/>
<dbReference type="PANTHER" id="PTHR11654">
    <property type="entry name" value="OLIGOPEPTIDE TRANSPORTER-RELATED"/>
    <property type="match status" value="1"/>
</dbReference>
<evidence type="ECO:0000256" key="6">
    <source>
        <dbReference type="SAM" id="Phobius"/>
    </source>
</evidence>
<keyword evidence="8" id="KW-1185">Reference proteome</keyword>
<reference evidence="7" key="2">
    <citation type="submission" date="2023-02" db="EMBL/GenBank/DDBJ databases">
        <authorList>
            <person name="Swenson N.G."/>
            <person name="Wegrzyn J.L."/>
            <person name="Mcevoy S.L."/>
        </authorList>
    </citation>
    <scope>NUCLEOTIDE SEQUENCE</scope>
    <source>
        <strain evidence="7">91603</strain>
        <tissue evidence="7">Leaf</tissue>
    </source>
</reference>
<comment type="subcellular location">
    <subcellularLocation>
        <location evidence="1">Membrane</location>
        <topology evidence="1">Multi-pass membrane protein</topology>
    </subcellularLocation>
</comment>
<dbReference type="InterPro" id="IPR000109">
    <property type="entry name" value="POT_fam"/>
</dbReference>
<reference evidence="7" key="1">
    <citation type="journal article" date="2022" name="Plant J.">
        <title>Strategies of tolerance reflected in two North American maple genomes.</title>
        <authorList>
            <person name="McEvoy S.L."/>
            <person name="Sezen U.U."/>
            <person name="Trouern-Trend A."/>
            <person name="McMahon S.M."/>
            <person name="Schaberg P.G."/>
            <person name="Yang J."/>
            <person name="Wegrzyn J.L."/>
            <person name="Swenson N.G."/>
        </authorList>
    </citation>
    <scope>NUCLEOTIDE SEQUENCE</scope>
    <source>
        <strain evidence="7">91603</strain>
    </source>
</reference>
<sequence length="110" mass="12080">MISVTVNQTSIPVLQANSTDRHITSNFQIPAGSFSMFMIISLIVWLALYDRVRVTVASKIRGKSSGLGVKARMGTGLAFFVAAMASWAIAESVHRRIAIEEGLQVTRKLW</sequence>
<comment type="similarity">
    <text evidence="2">Belongs to the major facilitator superfamily. Proton-dependent oligopeptide transporter (POT/PTR) (TC 2.A.17) family.</text>
</comment>
<evidence type="ECO:0000313" key="7">
    <source>
        <dbReference type="EMBL" id="KAI9190987.1"/>
    </source>
</evidence>
<dbReference type="InterPro" id="IPR036259">
    <property type="entry name" value="MFS_trans_sf"/>
</dbReference>
<feature type="transmembrane region" description="Helical" evidence="6">
    <location>
        <begin position="27"/>
        <end position="48"/>
    </location>
</feature>
<dbReference type="Proteomes" id="UP001064489">
    <property type="component" value="Chromosome 6"/>
</dbReference>
<evidence type="ECO:0000256" key="3">
    <source>
        <dbReference type="ARBA" id="ARBA00022692"/>
    </source>
</evidence>
<evidence type="ECO:0000313" key="8">
    <source>
        <dbReference type="Proteomes" id="UP001064489"/>
    </source>
</evidence>
<keyword evidence="5 6" id="KW-0472">Membrane</keyword>
<evidence type="ECO:0000256" key="1">
    <source>
        <dbReference type="ARBA" id="ARBA00004141"/>
    </source>
</evidence>
<name>A0AAD5J8L6_ACENE</name>